<dbReference type="EMBL" id="JAAPAO010000010">
    <property type="protein sequence ID" value="KAF4677642.1"/>
    <property type="molecule type" value="Genomic_DNA"/>
</dbReference>
<evidence type="ECO:0000256" key="1">
    <source>
        <dbReference type="SAM" id="Phobius"/>
    </source>
</evidence>
<keyword evidence="1" id="KW-1133">Transmembrane helix</keyword>
<feature type="transmembrane region" description="Helical" evidence="1">
    <location>
        <begin position="104"/>
        <end position="123"/>
    </location>
</feature>
<evidence type="ECO:0000313" key="3">
    <source>
        <dbReference type="Proteomes" id="UP000591131"/>
    </source>
</evidence>
<dbReference type="GO" id="GO:0016020">
    <property type="term" value="C:membrane"/>
    <property type="evidence" value="ECO:0007669"/>
    <property type="project" value="GOC"/>
</dbReference>
<dbReference type="AlphaFoldDB" id="A0A7J6N184"/>
<evidence type="ECO:0000313" key="2">
    <source>
        <dbReference type="EMBL" id="KAF4677642.1"/>
    </source>
</evidence>
<gene>
    <name evidence="2" type="ORF">FOL47_000102</name>
</gene>
<dbReference type="GO" id="GO:0046521">
    <property type="term" value="P:sphingoid catabolic process"/>
    <property type="evidence" value="ECO:0007669"/>
    <property type="project" value="TreeGrafter"/>
</dbReference>
<organism evidence="2 3">
    <name type="scientific">Perkinsus chesapeaki</name>
    <name type="common">Clam parasite</name>
    <name type="synonym">Perkinsus andrewsi</name>
    <dbReference type="NCBI Taxonomy" id="330153"/>
    <lineage>
        <taxon>Eukaryota</taxon>
        <taxon>Sar</taxon>
        <taxon>Alveolata</taxon>
        <taxon>Perkinsozoa</taxon>
        <taxon>Perkinsea</taxon>
        <taxon>Perkinsida</taxon>
        <taxon>Perkinsidae</taxon>
        <taxon>Perkinsus</taxon>
    </lineage>
</organism>
<feature type="transmembrane region" description="Helical" evidence="1">
    <location>
        <begin position="56"/>
        <end position="74"/>
    </location>
</feature>
<protein>
    <submittedName>
        <fullName evidence="2">Uncharacterized protein</fullName>
    </submittedName>
</protein>
<dbReference type="PANTHER" id="PTHR28026:SF9">
    <property type="entry name" value="2-HYDROXY-PALMITIC ACID DIOXYGENASE MPO1"/>
    <property type="match status" value="1"/>
</dbReference>
<feature type="transmembrane region" description="Helical" evidence="1">
    <location>
        <begin position="28"/>
        <end position="49"/>
    </location>
</feature>
<dbReference type="OrthoDB" id="2124888at2759"/>
<dbReference type="PANTHER" id="PTHR28026">
    <property type="entry name" value="DUF962 DOMAIN PROTEIN (AFU_ORTHOLOGUE AFUA_8G05310)"/>
    <property type="match status" value="1"/>
</dbReference>
<dbReference type="Proteomes" id="UP000591131">
    <property type="component" value="Unassembled WGS sequence"/>
</dbReference>
<dbReference type="InterPro" id="IPR009305">
    <property type="entry name" value="Mpo1-like"/>
</dbReference>
<keyword evidence="3" id="KW-1185">Reference proteome</keyword>
<proteinExistence type="predicted"/>
<dbReference type="Pfam" id="PF06127">
    <property type="entry name" value="Mpo1-like"/>
    <property type="match status" value="1"/>
</dbReference>
<keyword evidence="1" id="KW-0472">Membrane</keyword>
<sequence>MQSIVDYFDVRKEFVSYLVYHRNPLNRLIHMVTEPVLYICLLFLANNFLPPLDGTGVNFAVIINLVYMISYIFMEIPAGILFMPFMGVMYYVAVYILHKEQWMWVILIQFGCFALLLLSHHFLEKKTPPFQPFLLQGFHAALFFVWLDLLFQFGYKRHLHDEIDALVTSELKKTQGGWRSDPHGLYGTKLKVGEDIADVVYEFFLDKSKNLKVTLGVTCNDVHSITDRNFRVKEVSHGKYEVQFGNKLGVFLNDVKDKCNFLKLKPGDFVEVSQSVPPAIEIQLQGKPASLYSPQMEADLGHLVGN</sequence>
<feature type="transmembrane region" description="Helical" evidence="1">
    <location>
        <begin position="80"/>
        <end position="97"/>
    </location>
</feature>
<reference evidence="2 3" key="1">
    <citation type="submission" date="2020-04" db="EMBL/GenBank/DDBJ databases">
        <title>Perkinsus chesapeaki whole genome sequence.</title>
        <authorList>
            <person name="Bogema D.R."/>
        </authorList>
    </citation>
    <scope>NUCLEOTIDE SEQUENCE [LARGE SCALE GENOMIC DNA]</scope>
    <source>
        <strain evidence="2">ATCC PRA-425</strain>
    </source>
</reference>
<comment type="caution">
    <text evidence="2">The sequence shown here is derived from an EMBL/GenBank/DDBJ whole genome shotgun (WGS) entry which is preliminary data.</text>
</comment>
<feature type="transmembrane region" description="Helical" evidence="1">
    <location>
        <begin position="129"/>
        <end position="151"/>
    </location>
</feature>
<keyword evidence="1" id="KW-0812">Transmembrane</keyword>
<accession>A0A7J6N184</accession>
<dbReference type="GO" id="GO:0005783">
    <property type="term" value="C:endoplasmic reticulum"/>
    <property type="evidence" value="ECO:0007669"/>
    <property type="project" value="TreeGrafter"/>
</dbReference>
<name>A0A7J6N184_PERCH</name>